<dbReference type="InterPro" id="IPR011006">
    <property type="entry name" value="CheY-like_superfamily"/>
</dbReference>
<dbReference type="Pfam" id="PF00072">
    <property type="entry name" value="Response_reg"/>
    <property type="match status" value="1"/>
</dbReference>
<dbReference type="AlphaFoldDB" id="A0A495BHD7"/>
<dbReference type="PROSITE" id="PS50110">
    <property type="entry name" value="RESPONSE_REGULATORY"/>
    <property type="match status" value="1"/>
</dbReference>
<proteinExistence type="predicted"/>
<dbReference type="InterPro" id="IPR039420">
    <property type="entry name" value="WalR-like"/>
</dbReference>
<dbReference type="SMART" id="SM00342">
    <property type="entry name" value="HTH_ARAC"/>
    <property type="match status" value="1"/>
</dbReference>
<dbReference type="SUPFAM" id="SSF52172">
    <property type="entry name" value="CheY-like"/>
    <property type="match status" value="1"/>
</dbReference>
<dbReference type="RefSeq" id="WP_120809522.1">
    <property type="nucleotide sequence ID" value="NZ_RBID01000011.1"/>
</dbReference>
<dbReference type="GO" id="GO:0000156">
    <property type="term" value="F:phosphorelay response regulator activity"/>
    <property type="evidence" value="ECO:0007669"/>
    <property type="project" value="TreeGrafter"/>
</dbReference>
<feature type="modified residue" description="4-aspartylphosphate" evidence="6">
    <location>
        <position position="58"/>
    </location>
</feature>
<feature type="domain" description="HTH araC/xylS-type" evidence="7">
    <location>
        <begin position="154"/>
        <end position="252"/>
    </location>
</feature>
<evidence type="ECO:0000256" key="4">
    <source>
        <dbReference type="ARBA" id="ARBA00023125"/>
    </source>
</evidence>
<evidence type="ECO:0000256" key="5">
    <source>
        <dbReference type="ARBA" id="ARBA00023163"/>
    </source>
</evidence>
<keyword evidence="3" id="KW-0805">Transcription regulation</keyword>
<protein>
    <submittedName>
        <fullName evidence="9">AraC family two component transcriptional regulator</fullName>
    </submittedName>
</protein>
<dbReference type="PRINTS" id="PR00032">
    <property type="entry name" value="HTHARAC"/>
</dbReference>
<comment type="caution">
    <text evidence="9">The sequence shown here is derived from an EMBL/GenBank/DDBJ whole genome shotgun (WGS) entry which is preliminary data.</text>
</comment>
<feature type="domain" description="Response regulatory" evidence="8">
    <location>
        <begin position="9"/>
        <end position="125"/>
    </location>
</feature>
<dbReference type="InterPro" id="IPR009057">
    <property type="entry name" value="Homeodomain-like_sf"/>
</dbReference>
<dbReference type="PROSITE" id="PS00041">
    <property type="entry name" value="HTH_ARAC_FAMILY_1"/>
    <property type="match status" value="1"/>
</dbReference>
<evidence type="ECO:0000256" key="2">
    <source>
        <dbReference type="ARBA" id="ARBA00023012"/>
    </source>
</evidence>
<dbReference type="CDD" id="cd19920">
    <property type="entry name" value="REC_PA4781-like"/>
    <property type="match status" value="1"/>
</dbReference>
<dbReference type="InterPro" id="IPR001789">
    <property type="entry name" value="Sig_transdc_resp-reg_receiver"/>
</dbReference>
<dbReference type="Pfam" id="PF12833">
    <property type="entry name" value="HTH_18"/>
    <property type="match status" value="1"/>
</dbReference>
<dbReference type="Gene3D" id="1.10.10.60">
    <property type="entry name" value="Homeodomain-like"/>
    <property type="match status" value="1"/>
</dbReference>
<dbReference type="PANTHER" id="PTHR48111:SF1">
    <property type="entry name" value="TWO-COMPONENT RESPONSE REGULATOR ORR33"/>
    <property type="match status" value="1"/>
</dbReference>
<dbReference type="PROSITE" id="PS01124">
    <property type="entry name" value="HTH_ARAC_FAMILY_2"/>
    <property type="match status" value="1"/>
</dbReference>
<dbReference type="Proteomes" id="UP000279384">
    <property type="component" value="Unassembled WGS sequence"/>
</dbReference>
<name>A0A495BHD7_VOGIN</name>
<dbReference type="InterPro" id="IPR018060">
    <property type="entry name" value="HTH_AraC"/>
</dbReference>
<dbReference type="GO" id="GO:0000976">
    <property type="term" value="F:transcription cis-regulatory region binding"/>
    <property type="evidence" value="ECO:0007669"/>
    <property type="project" value="TreeGrafter"/>
</dbReference>
<dbReference type="InterPro" id="IPR020449">
    <property type="entry name" value="Tscrpt_reg_AraC-type_HTH"/>
</dbReference>
<keyword evidence="5" id="KW-0804">Transcription</keyword>
<evidence type="ECO:0000313" key="9">
    <source>
        <dbReference type="EMBL" id="RKQ60779.1"/>
    </source>
</evidence>
<keyword evidence="4" id="KW-0238">DNA-binding</keyword>
<keyword evidence="2" id="KW-0902">Two-component regulatory system</keyword>
<dbReference type="GO" id="GO:0003700">
    <property type="term" value="F:DNA-binding transcription factor activity"/>
    <property type="evidence" value="ECO:0007669"/>
    <property type="project" value="InterPro"/>
</dbReference>
<evidence type="ECO:0000256" key="3">
    <source>
        <dbReference type="ARBA" id="ARBA00023015"/>
    </source>
</evidence>
<dbReference type="PANTHER" id="PTHR48111">
    <property type="entry name" value="REGULATOR OF RPOS"/>
    <property type="match status" value="1"/>
</dbReference>
<dbReference type="GO" id="GO:0032993">
    <property type="term" value="C:protein-DNA complex"/>
    <property type="evidence" value="ECO:0007669"/>
    <property type="project" value="TreeGrafter"/>
</dbReference>
<evidence type="ECO:0000256" key="6">
    <source>
        <dbReference type="PROSITE-ProRule" id="PRU00169"/>
    </source>
</evidence>
<dbReference type="SMART" id="SM00448">
    <property type="entry name" value="REC"/>
    <property type="match status" value="1"/>
</dbReference>
<organism evidence="9 10">
    <name type="scientific">Vogesella indigofera</name>
    <name type="common">Pseudomonas indigofera</name>
    <dbReference type="NCBI Taxonomy" id="45465"/>
    <lineage>
        <taxon>Bacteria</taxon>
        <taxon>Pseudomonadati</taxon>
        <taxon>Pseudomonadota</taxon>
        <taxon>Betaproteobacteria</taxon>
        <taxon>Neisseriales</taxon>
        <taxon>Chromobacteriaceae</taxon>
        <taxon>Vogesella</taxon>
    </lineage>
</organism>
<evidence type="ECO:0000259" key="7">
    <source>
        <dbReference type="PROSITE" id="PS01124"/>
    </source>
</evidence>
<dbReference type="Gene3D" id="3.40.50.2300">
    <property type="match status" value="1"/>
</dbReference>
<dbReference type="SUPFAM" id="SSF46689">
    <property type="entry name" value="Homeodomain-like"/>
    <property type="match status" value="2"/>
</dbReference>
<keyword evidence="1 6" id="KW-0597">Phosphoprotein</keyword>
<dbReference type="InterPro" id="IPR018062">
    <property type="entry name" value="HTH_AraC-typ_CS"/>
</dbReference>
<reference evidence="9 10" key="1">
    <citation type="submission" date="2018-10" db="EMBL/GenBank/DDBJ databases">
        <title>Genomic Encyclopedia of Type Strains, Phase IV (KMG-IV): sequencing the most valuable type-strain genomes for metagenomic binning, comparative biology and taxonomic classification.</title>
        <authorList>
            <person name="Goeker M."/>
        </authorList>
    </citation>
    <scope>NUCLEOTIDE SEQUENCE [LARGE SCALE GENOMIC DNA]</scope>
    <source>
        <strain evidence="9 10">DSM 3303</strain>
    </source>
</reference>
<evidence type="ECO:0000256" key="1">
    <source>
        <dbReference type="ARBA" id="ARBA00022553"/>
    </source>
</evidence>
<accession>A0A495BHD7</accession>
<dbReference type="EMBL" id="RBID01000011">
    <property type="protein sequence ID" value="RKQ60779.1"/>
    <property type="molecule type" value="Genomic_DNA"/>
</dbReference>
<dbReference type="GO" id="GO:0005829">
    <property type="term" value="C:cytosol"/>
    <property type="evidence" value="ECO:0007669"/>
    <property type="project" value="TreeGrafter"/>
</dbReference>
<evidence type="ECO:0000259" key="8">
    <source>
        <dbReference type="PROSITE" id="PS50110"/>
    </source>
</evidence>
<evidence type="ECO:0000313" key="10">
    <source>
        <dbReference type="Proteomes" id="UP000279384"/>
    </source>
</evidence>
<gene>
    <name evidence="9" type="ORF">C8E02_0531</name>
</gene>
<sequence>MPTDLLSAHILLVDDSLDELRLLKDVLDVHRFRMSIAFDGHQGYQRAKTLHPDLILLDVRMPKMDGFSACRLLKADPLTRDIPVIFLSAANAAEERLTGLSIGGVDYVNKPFLPEEVLARVRIHLSLSARMAPASGLAMQLSPSAIAPDEVLLQAGIAVICQHLGEPITVDDIASSVGSHEKKLSAVFKERTGLTVFAYLREERLRVAKQWLEQGDTSVQMIAEQLGFQNAGNFSTAFRERFGLPPTAYRKLLRQGDVAPGEQCA</sequence>